<sequence length="205" mass="22311">MKVAVMGASGSVGEHVIKFLSRKNYESVAVINETNKTEEMKKLGATEVAVSNDEHFEEAFADCDAVIYVSGASPNAGETKTVLVDHRAVIDSVKETKKQGIDRFVFLSAIRANEPEDSDSRTTGAKDEPDELLRQEGLTYTIIRPSHLVDKPGSGKIEAAESVSSEGEIPREDVAAVLVEVLENEATYKQTYEVTAGDTRIEEAF</sequence>
<protein>
    <submittedName>
        <fullName evidence="2">NAD-dependent epimerase/dehydratase family protein</fullName>
    </submittedName>
</protein>
<evidence type="ECO:0000313" key="2">
    <source>
        <dbReference type="EMBL" id="TLS36982.1"/>
    </source>
</evidence>
<dbReference type="OrthoDB" id="2425989at2"/>
<dbReference type="PANTHER" id="PTHR15020:SF50">
    <property type="entry name" value="UPF0659 PROTEIN YMR090W"/>
    <property type="match status" value="1"/>
</dbReference>
<dbReference type="Gene3D" id="3.40.50.720">
    <property type="entry name" value="NAD(P)-binding Rossmann-like Domain"/>
    <property type="match status" value="1"/>
</dbReference>
<dbReference type="Pfam" id="PF13460">
    <property type="entry name" value="NAD_binding_10"/>
    <property type="match status" value="1"/>
</dbReference>
<keyword evidence="3" id="KW-1185">Reference proteome</keyword>
<dbReference type="PANTHER" id="PTHR15020">
    <property type="entry name" value="FLAVIN REDUCTASE-RELATED"/>
    <property type="match status" value="1"/>
</dbReference>
<gene>
    <name evidence="2" type="ORF">FCL54_13600</name>
</gene>
<proteinExistence type="predicted"/>
<dbReference type="InterPro" id="IPR036291">
    <property type="entry name" value="NAD(P)-bd_dom_sf"/>
</dbReference>
<feature type="domain" description="NAD(P)-binding" evidence="1">
    <location>
        <begin position="7"/>
        <end position="184"/>
    </location>
</feature>
<comment type="caution">
    <text evidence="2">The sequence shown here is derived from an EMBL/GenBank/DDBJ whole genome shotgun (WGS) entry which is preliminary data.</text>
</comment>
<evidence type="ECO:0000259" key="1">
    <source>
        <dbReference type="Pfam" id="PF13460"/>
    </source>
</evidence>
<dbReference type="InterPro" id="IPR016040">
    <property type="entry name" value="NAD(P)-bd_dom"/>
</dbReference>
<reference evidence="2 3" key="1">
    <citation type="submission" date="2019-04" db="EMBL/GenBank/DDBJ databases">
        <title>Bacillus caeni sp. nov., a bacterium isolated from mangrove sediment.</title>
        <authorList>
            <person name="Huang H."/>
            <person name="Mo K."/>
            <person name="Hu Y."/>
        </authorList>
    </citation>
    <scope>NUCLEOTIDE SEQUENCE [LARGE SCALE GENOMIC DNA]</scope>
    <source>
        <strain evidence="2 3">HB172195</strain>
    </source>
</reference>
<dbReference type="EMBL" id="SWLG01000008">
    <property type="protein sequence ID" value="TLS36982.1"/>
    <property type="molecule type" value="Genomic_DNA"/>
</dbReference>
<accession>A0A5R9F053</accession>
<evidence type="ECO:0000313" key="3">
    <source>
        <dbReference type="Proteomes" id="UP000308230"/>
    </source>
</evidence>
<dbReference type="SUPFAM" id="SSF51735">
    <property type="entry name" value="NAD(P)-binding Rossmann-fold domains"/>
    <property type="match status" value="1"/>
</dbReference>
<name>A0A5R9F053_9BACL</name>
<organism evidence="2 3">
    <name type="scientific">Exobacillus caeni</name>
    <dbReference type="NCBI Taxonomy" id="2574798"/>
    <lineage>
        <taxon>Bacteria</taxon>
        <taxon>Bacillati</taxon>
        <taxon>Bacillota</taxon>
        <taxon>Bacilli</taxon>
        <taxon>Bacillales</taxon>
        <taxon>Guptibacillaceae</taxon>
        <taxon>Exobacillus</taxon>
    </lineage>
</organism>
<dbReference type="RefSeq" id="WP_138127180.1">
    <property type="nucleotide sequence ID" value="NZ_SWLG01000008.1"/>
</dbReference>
<dbReference type="Proteomes" id="UP000308230">
    <property type="component" value="Unassembled WGS sequence"/>
</dbReference>
<dbReference type="AlphaFoldDB" id="A0A5R9F053"/>